<comment type="caution">
    <text evidence="2">The sequence shown here is derived from an EMBL/GenBank/DDBJ whole genome shotgun (WGS) entry which is preliminary data.</text>
</comment>
<keyword evidence="3" id="KW-1185">Reference proteome</keyword>
<gene>
    <name evidence="2" type="ORF">BTO14_08425</name>
</gene>
<organism evidence="2 3">
    <name type="scientific">Polaribacter butkevichii</name>
    <dbReference type="NCBI Taxonomy" id="218490"/>
    <lineage>
        <taxon>Bacteria</taxon>
        <taxon>Pseudomonadati</taxon>
        <taxon>Bacteroidota</taxon>
        <taxon>Flavobacteriia</taxon>
        <taxon>Flavobacteriales</taxon>
        <taxon>Flavobacteriaceae</taxon>
    </lineage>
</organism>
<feature type="chain" id="PRO_5015143410" evidence="1">
    <location>
        <begin position="22"/>
        <end position="377"/>
    </location>
</feature>
<accession>A0A2P6CEE2</accession>
<reference evidence="2 3" key="1">
    <citation type="submission" date="2016-12" db="EMBL/GenBank/DDBJ databases">
        <title>Trade-off between light-utilization and light-protection in marine flavobacteria.</title>
        <authorList>
            <person name="Kumagai Y."/>
            <person name="Yoshizawa S."/>
            <person name="Kogure K."/>
            <person name="Iwasaki W."/>
        </authorList>
    </citation>
    <scope>NUCLEOTIDE SEQUENCE [LARGE SCALE GENOMIC DNA]</scope>
    <source>
        <strain evidence="2 3">KCTC 12100</strain>
    </source>
</reference>
<dbReference type="RefSeq" id="WP_105048947.1">
    <property type="nucleotide sequence ID" value="NZ_CP150661.1"/>
</dbReference>
<evidence type="ECO:0000313" key="3">
    <source>
        <dbReference type="Proteomes" id="UP000247345"/>
    </source>
</evidence>
<keyword evidence="1" id="KW-0732">Signal</keyword>
<dbReference type="EMBL" id="MSCK01000001">
    <property type="protein sequence ID" value="PQJ73284.1"/>
    <property type="molecule type" value="Genomic_DNA"/>
</dbReference>
<protein>
    <submittedName>
        <fullName evidence="2">Uncharacterized protein</fullName>
    </submittedName>
</protein>
<evidence type="ECO:0000256" key="1">
    <source>
        <dbReference type="SAM" id="SignalP"/>
    </source>
</evidence>
<sequence>MTFKNKILCLLFSLFSTIVLAQTPGFNYQALILNTEEIQIPGTDVSENSVPLGLEDIALRFTITNEAGVEYIEEHLITTDENGMVSVIVGEGDPISFTFQDIYWDGKIKYLNVELNVLSNNEGYVFLDSQKILYIPHPQYGTANVFIVNSLNELEPPYKKGDLIWLTSYGDNNNPTLMIWNGTNWVPVNDDFDPTNELGLVVVADNTARATRFPNPVIGDQVWNENCGCIEVYNGAKWISLPADAKNGVYKDGNTIKLGGSLTEPTAITTNPTNTLAIKGLQESTSNEDLLVVADKNTGVLKQKPISSITQQKQVVVFAVDGQLEFTTPLTITSVDKIDVYRNGVRIDFTAVNNTTIKLEPEAQCYQDDKIRIVQLY</sequence>
<evidence type="ECO:0000313" key="2">
    <source>
        <dbReference type="EMBL" id="PQJ73284.1"/>
    </source>
</evidence>
<feature type="signal peptide" evidence="1">
    <location>
        <begin position="1"/>
        <end position="21"/>
    </location>
</feature>
<name>A0A2P6CEE2_9FLAO</name>
<dbReference type="Proteomes" id="UP000247345">
    <property type="component" value="Unassembled WGS sequence"/>
</dbReference>
<proteinExistence type="predicted"/>
<dbReference type="AlphaFoldDB" id="A0A2P6CEE2"/>
<dbReference type="OrthoDB" id="9808953at2"/>